<accession>A0A382DGP7</accession>
<dbReference type="InterPro" id="IPR053145">
    <property type="entry name" value="AB_hydrolase_Est10"/>
</dbReference>
<dbReference type="InterPro" id="IPR029058">
    <property type="entry name" value="AB_hydrolase_fold"/>
</dbReference>
<dbReference type="InterPro" id="IPR000383">
    <property type="entry name" value="Xaa-Pro-like_dom"/>
</dbReference>
<dbReference type="Gene3D" id="3.40.50.1820">
    <property type="entry name" value="alpha/beta hydrolase"/>
    <property type="match status" value="1"/>
</dbReference>
<organism evidence="2">
    <name type="scientific">marine metagenome</name>
    <dbReference type="NCBI Taxonomy" id="408172"/>
    <lineage>
        <taxon>unclassified sequences</taxon>
        <taxon>metagenomes</taxon>
        <taxon>ecological metagenomes</taxon>
    </lineage>
</organism>
<name>A0A382DGP7_9ZZZZ</name>
<dbReference type="PANTHER" id="PTHR43265">
    <property type="entry name" value="ESTERASE ESTD"/>
    <property type="match status" value="1"/>
</dbReference>
<feature type="non-terminal residue" evidence="2">
    <location>
        <position position="505"/>
    </location>
</feature>
<dbReference type="AlphaFoldDB" id="A0A382DGP7"/>
<dbReference type="GO" id="GO:0052689">
    <property type="term" value="F:carboxylic ester hydrolase activity"/>
    <property type="evidence" value="ECO:0007669"/>
    <property type="project" value="TreeGrafter"/>
</dbReference>
<evidence type="ECO:0000313" key="2">
    <source>
        <dbReference type="EMBL" id="SVB37558.1"/>
    </source>
</evidence>
<proteinExistence type="predicted"/>
<dbReference type="PANTHER" id="PTHR43265:SF1">
    <property type="entry name" value="ESTERASE ESTD"/>
    <property type="match status" value="1"/>
</dbReference>
<reference evidence="2" key="1">
    <citation type="submission" date="2018-05" db="EMBL/GenBank/DDBJ databases">
        <authorList>
            <person name="Lanie J.A."/>
            <person name="Ng W.-L."/>
            <person name="Kazmierczak K.M."/>
            <person name="Andrzejewski T.M."/>
            <person name="Davidsen T.M."/>
            <person name="Wayne K.J."/>
            <person name="Tettelin H."/>
            <person name="Glass J.I."/>
            <person name="Rusch D."/>
            <person name="Podicherti R."/>
            <person name="Tsui H.-C.T."/>
            <person name="Winkler M.E."/>
        </authorList>
    </citation>
    <scope>NUCLEOTIDE SEQUENCE</scope>
</reference>
<gene>
    <name evidence="2" type="ORF">METZ01_LOCUS190412</name>
</gene>
<protein>
    <recommendedName>
        <fullName evidence="1">Xaa-Pro dipeptidyl-peptidase-like domain-containing protein</fullName>
    </recommendedName>
</protein>
<dbReference type="EMBL" id="UINC01039288">
    <property type="protein sequence ID" value="SVB37558.1"/>
    <property type="molecule type" value="Genomic_DNA"/>
</dbReference>
<evidence type="ECO:0000259" key="1">
    <source>
        <dbReference type="Pfam" id="PF02129"/>
    </source>
</evidence>
<sequence>MVCWEVMRVPAYCTVAFLATAMCSLAAADQSVPRPTPGQSTFNIFFQLTLVGTEEIRVEETESGWTINSTGRVSGPLDLAIRQFEIRYDDLWRPETLFIDATLAGEPYRVQTTFTETSATSDILVGSETSSKVDALSAGTIVLPTNFFASYEALAARLSVAEVGTAIPAYIAPQAEITIRLNRTSEQRITTSAGTVEAQRHHVTFLNSRNPFDAEIWSDAGHRLLRISMPTIGLDIARQEIVSLSARQETVRNEGDEDLYIPASGFNLAATLTRPQLSSAASPETDNDREWPAVVLVPGPNSTDRDETSSGVPIYGNLAGGLSDAGFIVVRYDKRGVGQSGGRIESITLAEYAEDVRSVIRHLRDRADIDERRIAVVGYGESGWVAMLAAAKERRITALGLVAAPSTRGVEFVLEQQRQMLVRMEISDEERLSKMELQRRIHEAVLTGDDWDDIPPDMRKQADTPWFSSYLNFWPADVIQDLRQPMVVIHGGLDRQIVPGHADRL</sequence>
<dbReference type="SUPFAM" id="SSF53474">
    <property type="entry name" value="alpha/beta-Hydrolases"/>
    <property type="match status" value="1"/>
</dbReference>
<feature type="domain" description="Xaa-Pro dipeptidyl-peptidase-like" evidence="1">
    <location>
        <begin position="265"/>
        <end position="494"/>
    </location>
</feature>
<dbReference type="Pfam" id="PF02129">
    <property type="entry name" value="Peptidase_S15"/>
    <property type="match status" value="1"/>
</dbReference>